<proteinExistence type="predicted"/>
<feature type="compositionally biased region" description="Polar residues" evidence="6">
    <location>
        <begin position="217"/>
        <end position="226"/>
    </location>
</feature>
<keyword evidence="3" id="KW-0238">DNA-binding</keyword>
<dbReference type="PROSITE" id="PS50066">
    <property type="entry name" value="MADS_BOX_2"/>
    <property type="match status" value="1"/>
</dbReference>
<dbReference type="Pfam" id="PF00319">
    <property type="entry name" value="SRF-TF"/>
    <property type="match status" value="1"/>
</dbReference>
<keyword evidence="4" id="KW-0804">Transcription</keyword>
<keyword evidence="2" id="KW-0805">Transcription regulation</keyword>
<dbReference type="InterPro" id="IPR036879">
    <property type="entry name" value="TF_MADSbox_sf"/>
</dbReference>
<dbReference type="PRINTS" id="PR00404">
    <property type="entry name" value="MADSDOMAIN"/>
</dbReference>
<protein>
    <recommendedName>
        <fullName evidence="7">MADS-box domain-containing protein</fullName>
    </recommendedName>
</protein>
<keyword evidence="9" id="KW-1185">Reference proteome</keyword>
<dbReference type="PANTHER" id="PTHR11945:SF534">
    <property type="entry name" value="MYOCYTE-SPECIFIC ENHANCER FACTOR 2"/>
    <property type="match status" value="1"/>
</dbReference>
<comment type="subcellular location">
    <subcellularLocation>
        <location evidence="1">Nucleus</location>
    </subcellularLocation>
</comment>
<feature type="region of interest" description="Disordered" evidence="6">
    <location>
        <begin position="208"/>
        <end position="245"/>
    </location>
</feature>
<feature type="compositionally biased region" description="Acidic residues" evidence="6">
    <location>
        <begin position="105"/>
        <end position="119"/>
    </location>
</feature>
<dbReference type="PANTHER" id="PTHR11945">
    <property type="entry name" value="MADS BOX PROTEIN"/>
    <property type="match status" value="1"/>
</dbReference>
<dbReference type="Gene3D" id="3.40.1810.10">
    <property type="entry name" value="Transcription factor, MADS-box"/>
    <property type="match status" value="1"/>
</dbReference>
<evidence type="ECO:0000256" key="6">
    <source>
        <dbReference type="SAM" id="MobiDB-lite"/>
    </source>
</evidence>
<feature type="domain" description="MADS-box" evidence="7">
    <location>
        <begin position="12"/>
        <end position="72"/>
    </location>
</feature>
<comment type="caution">
    <text evidence="8">The sequence shown here is derived from an EMBL/GenBank/DDBJ whole genome shotgun (WGS) entry which is preliminary data.</text>
</comment>
<name>A0ABR2YG51_9CHLO</name>
<accession>A0ABR2YG51</accession>
<dbReference type="CDD" id="cd00265">
    <property type="entry name" value="MADS_MEF2_like"/>
    <property type="match status" value="1"/>
</dbReference>
<dbReference type="EMBL" id="JALJOT010000013">
    <property type="protein sequence ID" value="KAK9904333.1"/>
    <property type="molecule type" value="Genomic_DNA"/>
</dbReference>
<feature type="compositionally biased region" description="Basic and acidic residues" evidence="6">
    <location>
        <begin position="231"/>
        <end position="241"/>
    </location>
</feature>
<evidence type="ECO:0000256" key="1">
    <source>
        <dbReference type="ARBA" id="ARBA00004123"/>
    </source>
</evidence>
<evidence type="ECO:0000259" key="7">
    <source>
        <dbReference type="PROSITE" id="PS50066"/>
    </source>
</evidence>
<feature type="region of interest" description="Disordered" evidence="6">
    <location>
        <begin position="383"/>
        <end position="449"/>
    </location>
</feature>
<reference evidence="8 9" key="1">
    <citation type="journal article" date="2024" name="Nat. Commun.">
        <title>Phylogenomics reveals the evolutionary origins of lichenization in chlorophyte algae.</title>
        <authorList>
            <person name="Puginier C."/>
            <person name="Libourel C."/>
            <person name="Otte J."/>
            <person name="Skaloud P."/>
            <person name="Haon M."/>
            <person name="Grisel S."/>
            <person name="Petersen M."/>
            <person name="Berrin J.G."/>
            <person name="Delaux P.M."/>
            <person name="Dal Grande F."/>
            <person name="Keller J."/>
        </authorList>
    </citation>
    <scope>NUCLEOTIDE SEQUENCE [LARGE SCALE GENOMIC DNA]</scope>
    <source>
        <strain evidence="8 9">SAG 216-7</strain>
    </source>
</reference>
<dbReference type="InterPro" id="IPR033896">
    <property type="entry name" value="MEF2-like_N"/>
</dbReference>
<evidence type="ECO:0000256" key="5">
    <source>
        <dbReference type="ARBA" id="ARBA00023242"/>
    </source>
</evidence>
<evidence type="ECO:0000313" key="9">
    <source>
        <dbReference type="Proteomes" id="UP001491310"/>
    </source>
</evidence>
<dbReference type="InterPro" id="IPR002100">
    <property type="entry name" value="TF_MADSbox"/>
</dbReference>
<evidence type="ECO:0000256" key="2">
    <source>
        <dbReference type="ARBA" id="ARBA00023015"/>
    </source>
</evidence>
<dbReference type="Proteomes" id="UP001491310">
    <property type="component" value="Unassembled WGS sequence"/>
</dbReference>
<evidence type="ECO:0000256" key="3">
    <source>
        <dbReference type="ARBA" id="ARBA00023125"/>
    </source>
</evidence>
<evidence type="ECO:0000256" key="4">
    <source>
        <dbReference type="ARBA" id="ARBA00023163"/>
    </source>
</evidence>
<feature type="region of interest" description="Disordered" evidence="6">
    <location>
        <begin position="105"/>
        <end position="155"/>
    </location>
</feature>
<dbReference type="SUPFAM" id="SSF55455">
    <property type="entry name" value="SRF-like"/>
    <property type="match status" value="1"/>
</dbReference>
<gene>
    <name evidence="8" type="ORF">WJX75_009425</name>
</gene>
<dbReference type="SMART" id="SM00432">
    <property type="entry name" value="MADS"/>
    <property type="match status" value="1"/>
</dbReference>
<sequence length="530" mass="54831">MAFLHLSFVLAVGRKKIRIEKIGDERNRQVTFTKRKNGLMKKAMELSVLCGCDIALVIFNSNSKLFQYSSTDMDAILQRYSKMCNQPHEVRNNQDLFKQHFAGEDDEDGEATADGEDDGKDASGRNKRQRANGAEGPGQRRRREGSDGEISSLSDGSFLAQGATDILKPLGLGEGAKFPLSPKSERAYTRISHEFDVLLQALQAEADVTHSDPPGSSPNSLLQSPGSLDLLRPEGGEEGARGAKPGLSIALPAAGQPFTSTMVSPGLIAMADAAEASNEAATALGRNGSLHMSGAPLISPYYDAALPSANSVASMVPPLPYYNPPGGPSSTRPTTLPNASAPLPSLLAHSAFPPAGPSMLGSAQLRPEDISWTALMASAAAGPSAPPATAGFMAPASSVGQQQPPPMQAAAPAGAPSGPPVNQPLSWNSLPRPAAPNAGGATIAMPRPRGVMQRPPVPSNLGNPVSIPQIPTPAATTMPQFRPPTALATPPIVAQQIAPIEAAQQDLISTAGVSDTGAAAAADAPSVLQS</sequence>
<organism evidence="8 9">
    <name type="scientific">Coccomyxa subellipsoidea</name>
    <dbReference type="NCBI Taxonomy" id="248742"/>
    <lineage>
        <taxon>Eukaryota</taxon>
        <taxon>Viridiplantae</taxon>
        <taxon>Chlorophyta</taxon>
        <taxon>core chlorophytes</taxon>
        <taxon>Trebouxiophyceae</taxon>
        <taxon>Trebouxiophyceae incertae sedis</taxon>
        <taxon>Coccomyxaceae</taxon>
        <taxon>Coccomyxa</taxon>
    </lineage>
</organism>
<keyword evidence="5" id="KW-0539">Nucleus</keyword>
<evidence type="ECO:0000313" key="8">
    <source>
        <dbReference type="EMBL" id="KAK9904333.1"/>
    </source>
</evidence>
<dbReference type="PROSITE" id="PS00350">
    <property type="entry name" value="MADS_BOX_1"/>
    <property type="match status" value="1"/>
</dbReference>